<name>A0A560IZ44_9PROT</name>
<feature type="compositionally biased region" description="Acidic residues" evidence="1">
    <location>
        <begin position="43"/>
        <end position="61"/>
    </location>
</feature>
<protein>
    <submittedName>
        <fullName evidence="2">Uncharacterized protein</fullName>
    </submittedName>
</protein>
<dbReference type="EMBL" id="VITT01000005">
    <property type="protein sequence ID" value="TWB62244.1"/>
    <property type="molecule type" value="Genomic_DNA"/>
</dbReference>
<comment type="caution">
    <text evidence="2">The sequence shown here is derived from an EMBL/GenBank/DDBJ whole genome shotgun (WGS) entry which is preliminary data.</text>
</comment>
<reference evidence="2 3" key="1">
    <citation type="submission" date="2019-06" db="EMBL/GenBank/DDBJ databases">
        <title>Genomic Encyclopedia of Type Strains, Phase IV (KMG-V): Genome sequencing to study the core and pangenomes of soil and plant-associated prokaryotes.</title>
        <authorList>
            <person name="Whitman W."/>
        </authorList>
    </citation>
    <scope>NUCLEOTIDE SEQUENCE [LARGE SCALE GENOMIC DNA]</scope>
    <source>
        <strain evidence="2 3">BR 11140</strain>
    </source>
</reference>
<dbReference type="Proteomes" id="UP000318050">
    <property type="component" value="Unassembled WGS sequence"/>
</dbReference>
<evidence type="ECO:0000313" key="3">
    <source>
        <dbReference type="Proteomes" id="UP000318050"/>
    </source>
</evidence>
<gene>
    <name evidence="2" type="ORF">FBZ92_105179</name>
</gene>
<accession>A0A560IZ44</accession>
<feature type="region of interest" description="Disordered" evidence="1">
    <location>
        <begin position="40"/>
        <end position="66"/>
    </location>
</feature>
<organism evidence="2 3">
    <name type="scientific">Nitrospirillum amazonense</name>
    <dbReference type="NCBI Taxonomy" id="28077"/>
    <lineage>
        <taxon>Bacteria</taxon>
        <taxon>Pseudomonadati</taxon>
        <taxon>Pseudomonadota</taxon>
        <taxon>Alphaproteobacteria</taxon>
        <taxon>Rhodospirillales</taxon>
        <taxon>Azospirillaceae</taxon>
        <taxon>Nitrospirillum</taxon>
    </lineage>
</organism>
<proteinExistence type="predicted"/>
<evidence type="ECO:0000256" key="1">
    <source>
        <dbReference type="SAM" id="MobiDB-lite"/>
    </source>
</evidence>
<sequence>MAVSQHTRTLPGARQILAHMPRSTIHAAIDALMDELDRRDVPTEDLEPETLEEDDAAEEPGDIFGGCLVPSAQTEGLRHG</sequence>
<dbReference type="AlphaFoldDB" id="A0A560IZ44"/>
<evidence type="ECO:0000313" key="2">
    <source>
        <dbReference type="EMBL" id="TWB62244.1"/>
    </source>
</evidence>